<dbReference type="Proteomes" id="UP000238701">
    <property type="component" value="Unassembled WGS sequence"/>
</dbReference>
<dbReference type="EMBL" id="OMOD01000123">
    <property type="protein sequence ID" value="SPF40487.1"/>
    <property type="molecule type" value="Genomic_DNA"/>
</dbReference>
<organism evidence="1 2">
    <name type="scientific">Candidatus Sulfotelmatobacter kueseliae</name>
    <dbReference type="NCBI Taxonomy" id="2042962"/>
    <lineage>
        <taxon>Bacteria</taxon>
        <taxon>Pseudomonadati</taxon>
        <taxon>Acidobacteriota</taxon>
        <taxon>Terriglobia</taxon>
        <taxon>Terriglobales</taxon>
        <taxon>Candidatus Korobacteraceae</taxon>
        <taxon>Candidatus Sulfotelmatobacter</taxon>
    </lineage>
</organism>
<proteinExistence type="predicted"/>
<reference evidence="2" key="1">
    <citation type="submission" date="2018-02" db="EMBL/GenBank/DDBJ databases">
        <authorList>
            <person name="Hausmann B."/>
        </authorList>
    </citation>
    <scope>NUCLEOTIDE SEQUENCE [LARGE SCALE GENOMIC DNA]</scope>
    <source>
        <strain evidence="2">Peat soil MAG SbA1</strain>
    </source>
</reference>
<dbReference type="AlphaFoldDB" id="A0A2U3KLP4"/>
<sequence length="75" mass="8604">MQETPLHLRATVAWRIPCQLATTSTLITRQYAFLKHITANSGHRERSYNRREELLSNSGFFRTTCPPTARVTTPT</sequence>
<protein>
    <submittedName>
        <fullName evidence="1">Uncharacterized protein</fullName>
    </submittedName>
</protein>
<evidence type="ECO:0000313" key="2">
    <source>
        <dbReference type="Proteomes" id="UP000238701"/>
    </source>
</evidence>
<name>A0A2U3KLP4_9BACT</name>
<evidence type="ECO:0000313" key="1">
    <source>
        <dbReference type="EMBL" id="SPF40487.1"/>
    </source>
</evidence>
<gene>
    <name evidence="1" type="ORF">SBA1_300028</name>
</gene>
<accession>A0A2U3KLP4</accession>